<dbReference type="Proteomes" id="UP001055811">
    <property type="component" value="Linkage Group LG01"/>
</dbReference>
<evidence type="ECO:0000313" key="1">
    <source>
        <dbReference type="EMBL" id="KAI3790454.1"/>
    </source>
</evidence>
<protein>
    <submittedName>
        <fullName evidence="1">Uncharacterized protein</fullName>
    </submittedName>
</protein>
<name>A0ACB9H3Y4_CICIN</name>
<accession>A0ACB9H3Y4</accession>
<reference evidence="2" key="1">
    <citation type="journal article" date="2022" name="Mol. Ecol. Resour.">
        <title>The genomes of chicory, endive, great burdock and yacon provide insights into Asteraceae palaeo-polyploidization history and plant inulin production.</title>
        <authorList>
            <person name="Fan W."/>
            <person name="Wang S."/>
            <person name="Wang H."/>
            <person name="Wang A."/>
            <person name="Jiang F."/>
            <person name="Liu H."/>
            <person name="Zhao H."/>
            <person name="Xu D."/>
            <person name="Zhang Y."/>
        </authorList>
    </citation>
    <scope>NUCLEOTIDE SEQUENCE [LARGE SCALE GENOMIC DNA]</scope>
    <source>
        <strain evidence="2">cv. Punajuju</strain>
    </source>
</reference>
<evidence type="ECO:0000313" key="2">
    <source>
        <dbReference type="Proteomes" id="UP001055811"/>
    </source>
</evidence>
<proteinExistence type="predicted"/>
<keyword evidence="2" id="KW-1185">Reference proteome</keyword>
<organism evidence="1 2">
    <name type="scientific">Cichorium intybus</name>
    <name type="common">Chicory</name>
    <dbReference type="NCBI Taxonomy" id="13427"/>
    <lineage>
        <taxon>Eukaryota</taxon>
        <taxon>Viridiplantae</taxon>
        <taxon>Streptophyta</taxon>
        <taxon>Embryophyta</taxon>
        <taxon>Tracheophyta</taxon>
        <taxon>Spermatophyta</taxon>
        <taxon>Magnoliopsida</taxon>
        <taxon>eudicotyledons</taxon>
        <taxon>Gunneridae</taxon>
        <taxon>Pentapetalae</taxon>
        <taxon>asterids</taxon>
        <taxon>campanulids</taxon>
        <taxon>Asterales</taxon>
        <taxon>Asteraceae</taxon>
        <taxon>Cichorioideae</taxon>
        <taxon>Cichorieae</taxon>
        <taxon>Cichoriinae</taxon>
        <taxon>Cichorium</taxon>
    </lineage>
</organism>
<reference evidence="1 2" key="2">
    <citation type="journal article" date="2022" name="Mol. Ecol. Resour.">
        <title>The genomes of chicory, endive, great burdock and yacon provide insights into Asteraceae paleo-polyploidization history and plant inulin production.</title>
        <authorList>
            <person name="Fan W."/>
            <person name="Wang S."/>
            <person name="Wang H."/>
            <person name="Wang A."/>
            <person name="Jiang F."/>
            <person name="Liu H."/>
            <person name="Zhao H."/>
            <person name="Xu D."/>
            <person name="Zhang Y."/>
        </authorList>
    </citation>
    <scope>NUCLEOTIDE SEQUENCE [LARGE SCALE GENOMIC DNA]</scope>
    <source>
        <strain evidence="2">cv. Punajuju</strain>
        <tissue evidence="1">Leaves</tissue>
    </source>
</reference>
<sequence length="112" mass="12703">MHRPSCTATRKKLRLSGTCSTFSTTAVPAAPPLHCRRSLLRRSSSALKNRFDFSKYALNLVSDSALKNRFDFSEYALNLVSDNVVLLKLFVSDVSQTFSEFNLIYLWKSMIC</sequence>
<comment type="caution">
    <text evidence="1">The sequence shown here is derived from an EMBL/GenBank/DDBJ whole genome shotgun (WGS) entry which is preliminary data.</text>
</comment>
<gene>
    <name evidence="1" type="ORF">L2E82_03501</name>
</gene>
<dbReference type="EMBL" id="CM042009">
    <property type="protein sequence ID" value="KAI3790454.1"/>
    <property type="molecule type" value="Genomic_DNA"/>
</dbReference>